<proteinExistence type="predicted"/>
<evidence type="ECO:0000313" key="1">
    <source>
        <dbReference type="EMBL" id="KAJ9101024.1"/>
    </source>
</evidence>
<gene>
    <name evidence="1" type="ORF">QFC20_005308</name>
</gene>
<dbReference type="Proteomes" id="UP001230649">
    <property type="component" value="Unassembled WGS sequence"/>
</dbReference>
<evidence type="ECO:0000313" key="2">
    <source>
        <dbReference type="Proteomes" id="UP001230649"/>
    </source>
</evidence>
<comment type="caution">
    <text evidence="1">The sequence shown here is derived from an EMBL/GenBank/DDBJ whole genome shotgun (WGS) entry which is preliminary data.</text>
</comment>
<keyword evidence="2" id="KW-1185">Reference proteome</keyword>
<dbReference type="EMBL" id="JASBWS010000071">
    <property type="protein sequence ID" value="KAJ9101024.1"/>
    <property type="molecule type" value="Genomic_DNA"/>
</dbReference>
<accession>A0ACC2VPT6</accession>
<name>A0ACC2VPT6_9TREE</name>
<organism evidence="1 2">
    <name type="scientific">Naganishia adeliensis</name>
    <dbReference type="NCBI Taxonomy" id="92952"/>
    <lineage>
        <taxon>Eukaryota</taxon>
        <taxon>Fungi</taxon>
        <taxon>Dikarya</taxon>
        <taxon>Basidiomycota</taxon>
        <taxon>Agaricomycotina</taxon>
        <taxon>Tremellomycetes</taxon>
        <taxon>Filobasidiales</taxon>
        <taxon>Filobasidiaceae</taxon>
        <taxon>Naganishia</taxon>
    </lineage>
</organism>
<sequence length="679" mass="75671">MVASSLPSKASRQAATTNPAASQIAKITEYETQLTSAAKKTEFNPNPLIPLTALARHDSPEVVHKAVWALYRAWVKILSDGHLVPTAAGGQGDAGRTKNGSGDESPEAAAAAVQKWMMDRLNEYLEVLAGLLRDSEPSLRKSAATLSFSVLPPISVSLSNQVGKQIISMPHISRLLQSLIHETQSLRGAKPSKKASTSSDSTKGRWQVVEDNQYHYKGEVETQSLPSDVADEVARKLADYDDLRWAVFRELSTYLQTLSESGDIASVEPHVTANILSLLLPLNNLPKQSEDINTFYFEHLSTSPLGKNKKAKSAGSKRNPAKTGSGQDWMAYYDSSDEDDSDDDEDKIVIDAKTGKKRKRGKAAGLDKKVKKSILGQVWSIESHVRLFTDCWLGVLNLPLSVSETRSILLVLHSTIFPNMVKGRVVRMTDWLSTLCDRGGPLALLSLNGLYVLMTSYNLEYPHFYRQLYTLMDREVMHVKYRARFFRLSEAFLSSTHLPAAMIASFVKRLARLSLSAPPAAIIMIIPFVYNLLKRHSSCMCMLQRDAEDAESQDTYDENEKDPMNTHALESSLWELKALQRHYLSHVATMSKVFQEVFTKPEFQMEDFLDHGYATLFETEIKRRLKNPPALAAEVEDAQHAFPVAGRREGDKEDEDEDEDVGASTGDVIQEFWTFGPAQ</sequence>
<protein>
    <submittedName>
        <fullName evidence="1">Uncharacterized protein</fullName>
    </submittedName>
</protein>
<reference evidence="1" key="1">
    <citation type="submission" date="2023-04" db="EMBL/GenBank/DDBJ databases">
        <title>Draft Genome sequencing of Naganishia species isolated from polar environments using Oxford Nanopore Technology.</title>
        <authorList>
            <person name="Leo P."/>
            <person name="Venkateswaran K."/>
        </authorList>
    </citation>
    <scope>NUCLEOTIDE SEQUENCE</scope>
    <source>
        <strain evidence="1">MNA-CCFEE 5262</strain>
    </source>
</reference>